<dbReference type="RefSeq" id="WP_316024727.1">
    <property type="nucleotide sequence ID" value="NZ_JAWDIO010000002.1"/>
</dbReference>
<dbReference type="InterPro" id="IPR004564">
    <property type="entry name" value="OM_lipoprot_carrier_LolA-like"/>
</dbReference>
<evidence type="ECO:0000256" key="4">
    <source>
        <dbReference type="ARBA" id="ARBA00022927"/>
    </source>
</evidence>
<dbReference type="CDD" id="cd16325">
    <property type="entry name" value="LolA"/>
    <property type="match status" value="1"/>
</dbReference>
<accession>A0ABU3SSP1</accession>
<comment type="caution">
    <text evidence="5">The sequence shown here is derived from an EMBL/GenBank/DDBJ whole genome shotgun (WGS) entry which is preliminary data.</text>
</comment>
<dbReference type="SUPFAM" id="SSF89392">
    <property type="entry name" value="Prokaryotic lipoproteins and lipoprotein localization factors"/>
    <property type="match status" value="1"/>
</dbReference>
<protein>
    <submittedName>
        <fullName evidence="5">Outer membrane lipoprotein carrier protein LolA</fullName>
    </submittedName>
</protein>
<sequence>MQRFVAFLLILLFPTFTALSIELSWLTANNQSGRFVQEKHIKALSRPFVTKGQYHYSQDSGLRWHTLQPVDNQLLINKQGVSEIESDGSTKLITSDVSFSQLLLSIFSADKTLLTQQFTMQETPSGLSLSPLNPKIQSIIKQINLTVVAKELQQIELDEVSGNLTVISLTPSPIPPVVD</sequence>
<evidence type="ECO:0000256" key="2">
    <source>
        <dbReference type="ARBA" id="ARBA00022448"/>
    </source>
</evidence>
<evidence type="ECO:0000313" key="5">
    <source>
        <dbReference type="EMBL" id="MDU0353030.1"/>
    </source>
</evidence>
<keyword evidence="3" id="KW-0732">Signal</keyword>
<reference evidence="5 6" key="1">
    <citation type="submission" date="2023-10" db="EMBL/GenBank/DDBJ databases">
        <title>Glaciecola aquimarina strain GGW-M5 nov., isolated from a coastal seawater.</title>
        <authorList>
            <person name="Bayburt H."/>
            <person name="Kim J.M."/>
            <person name="Choi B.J."/>
            <person name="Jeon C.O."/>
        </authorList>
    </citation>
    <scope>NUCLEOTIDE SEQUENCE [LARGE SCALE GENOMIC DNA]</scope>
    <source>
        <strain evidence="5 6">KCTC 32108</strain>
    </source>
</reference>
<dbReference type="Pfam" id="PF03548">
    <property type="entry name" value="LolA"/>
    <property type="match status" value="1"/>
</dbReference>
<dbReference type="EMBL" id="JAWDIO010000002">
    <property type="protein sequence ID" value="MDU0353030.1"/>
    <property type="molecule type" value="Genomic_DNA"/>
</dbReference>
<evidence type="ECO:0000256" key="1">
    <source>
        <dbReference type="ARBA" id="ARBA00011245"/>
    </source>
</evidence>
<organism evidence="5 6">
    <name type="scientific">Paraglaciecola aquimarina</name>
    <dbReference type="NCBI Taxonomy" id="1235557"/>
    <lineage>
        <taxon>Bacteria</taxon>
        <taxon>Pseudomonadati</taxon>
        <taxon>Pseudomonadota</taxon>
        <taxon>Gammaproteobacteria</taxon>
        <taxon>Alteromonadales</taxon>
        <taxon>Alteromonadaceae</taxon>
        <taxon>Paraglaciecola</taxon>
    </lineage>
</organism>
<dbReference type="Proteomes" id="UP001247805">
    <property type="component" value="Unassembled WGS sequence"/>
</dbReference>
<keyword evidence="5" id="KW-0449">Lipoprotein</keyword>
<evidence type="ECO:0000256" key="3">
    <source>
        <dbReference type="ARBA" id="ARBA00022729"/>
    </source>
</evidence>
<keyword evidence="2" id="KW-0813">Transport</keyword>
<gene>
    <name evidence="5" type="ORF">RS130_02955</name>
</gene>
<comment type="subunit">
    <text evidence="1">Monomer.</text>
</comment>
<dbReference type="Gene3D" id="2.50.20.10">
    <property type="entry name" value="Lipoprotein localisation LolA/LolB/LppX"/>
    <property type="match status" value="1"/>
</dbReference>
<proteinExistence type="predicted"/>
<evidence type="ECO:0000313" key="6">
    <source>
        <dbReference type="Proteomes" id="UP001247805"/>
    </source>
</evidence>
<dbReference type="InterPro" id="IPR029046">
    <property type="entry name" value="LolA/LolB/LppX"/>
</dbReference>
<keyword evidence="6" id="KW-1185">Reference proteome</keyword>
<keyword evidence="4" id="KW-0653">Protein transport</keyword>
<name>A0ABU3SSP1_9ALTE</name>